<gene>
    <name evidence="1" type="ORF">SBAD_LOCUS12391</name>
</gene>
<proteinExistence type="predicted"/>
<dbReference type="EMBL" id="UZAM01017627">
    <property type="protein sequence ID" value="VDP47868.1"/>
    <property type="molecule type" value="Genomic_DNA"/>
</dbReference>
<evidence type="ECO:0000313" key="2">
    <source>
        <dbReference type="Proteomes" id="UP000270296"/>
    </source>
</evidence>
<accession>A0A183J944</accession>
<reference evidence="1 2" key="2">
    <citation type="submission" date="2018-11" db="EMBL/GenBank/DDBJ databases">
        <authorList>
            <consortium name="Pathogen Informatics"/>
        </authorList>
    </citation>
    <scope>NUCLEOTIDE SEQUENCE [LARGE SCALE GENOMIC DNA]</scope>
</reference>
<evidence type="ECO:0000313" key="1">
    <source>
        <dbReference type="EMBL" id="VDP47868.1"/>
    </source>
</evidence>
<dbReference type="WBParaSite" id="SBAD_0001279801-mRNA-1">
    <property type="protein sequence ID" value="SBAD_0001279801-mRNA-1"/>
    <property type="gene ID" value="SBAD_0001279801"/>
</dbReference>
<name>A0A183J944_9BILA</name>
<dbReference type="AlphaFoldDB" id="A0A183J944"/>
<organism evidence="3">
    <name type="scientific">Soboliphyme baturini</name>
    <dbReference type="NCBI Taxonomy" id="241478"/>
    <lineage>
        <taxon>Eukaryota</taxon>
        <taxon>Metazoa</taxon>
        <taxon>Ecdysozoa</taxon>
        <taxon>Nematoda</taxon>
        <taxon>Enoplea</taxon>
        <taxon>Dorylaimia</taxon>
        <taxon>Dioctophymatida</taxon>
        <taxon>Dioctophymatoidea</taxon>
        <taxon>Soboliphymatidae</taxon>
        <taxon>Soboliphyme</taxon>
    </lineage>
</organism>
<dbReference type="Proteomes" id="UP000270296">
    <property type="component" value="Unassembled WGS sequence"/>
</dbReference>
<sequence length="101" mass="11550">MARRVANLQTITQRFVFSTETGVFTTLRENNTITLASRWLSYLSDQLLSWPSGLDLPCLRMPSLHRSAVQAEEVQFLTDSSLLTIQQSMRILQLKMSVIFT</sequence>
<evidence type="ECO:0000313" key="3">
    <source>
        <dbReference type="WBParaSite" id="SBAD_0001279801-mRNA-1"/>
    </source>
</evidence>
<protein>
    <submittedName>
        <fullName evidence="1 3">Uncharacterized protein</fullName>
    </submittedName>
</protein>
<keyword evidence="2" id="KW-1185">Reference proteome</keyword>
<reference evidence="3" key="1">
    <citation type="submission" date="2016-06" db="UniProtKB">
        <authorList>
            <consortium name="WormBaseParasite"/>
        </authorList>
    </citation>
    <scope>IDENTIFICATION</scope>
</reference>